<reference evidence="2" key="1">
    <citation type="submission" date="2003-09" db="EMBL/GenBank/DDBJ databases">
        <title>Characterization of pSCL2, a giant linear plasmid in Streptomyces clavuligerus.</title>
        <authorList>
            <person name="Wu W."/>
            <person name="Roy K.L."/>
        </authorList>
    </citation>
    <scope>NUCLEOTIDE SEQUENCE</scope>
    <source>
        <plasmid evidence="2">pSCL2</plasmid>
    </source>
</reference>
<keyword evidence="1" id="KW-1133">Transmembrane helix</keyword>
<organism evidence="2">
    <name type="scientific">Streptomyces clavuligerus</name>
    <dbReference type="NCBI Taxonomy" id="1901"/>
    <lineage>
        <taxon>Bacteria</taxon>
        <taxon>Bacillati</taxon>
        <taxon>Actinomycetota</taxon>
        <taxon>Actinomycetes</taxon>
        <taxon>Kitasatosporales</taxon>
        <taxon>Streptomycetaceae</taxon>
        <taxon>Streptomyces</taxon>
    </lineage>
</organism>
<accession>B5GQZ0</accession>
<evidence type="ECO:0000313" key="2">
    <source>
        <dbReference type="EMBL" id="AAQ93543.1"/>
    </source>
</evidence>
<protein>
    <submittedName>
        <fullName evidence="2">Uncharacterized protein</fullName>
    </submittedName>
</protein>
<keyword evidence="2" id="KW-0614">Plasmid</keyword>
<feature type="transmembrane region" description="Helical" evidence="1">
    <location>
        <begin position="31"/>
        <end position="51"/>
    </location>
</feature>
<accession>Q6TMT0</accession>
<gene>
    <name evidence="2" type="ORF">pSCL2.5.424.3</name>
</gene>
<keyword evidence="1" id="KW-0812">Transmembrane</keyword>
<proteinExistence type="predicted"/>
<geneLocation type="plasmid" evidence="2">
    <name>pSCL2</name>
</geneLocation>
<sequence>MPPHTPTRTRTRVKRILRWAARRRRTATMHVLRGICYGLGTTTVTLASLWVQRHT</sequence>
<evidence type="ECO:0000256" key="1">
    <source>
        <dbReference type="SAM" id="Phobius"/>
    </source>
</evidence>
<dbReference type="EMBL" id="AY392415">
    <property type="protein sequence ID" value="AAQ93543.1"/>
    <property type="molecule type" value="Genomic_DNA"/>
</dbReference>
<keyword evidence="1" id="KW-0472">Membrane</keyword>
<dbReference type="AlphaFoldDB" id="Q6TMT0"/>
<dbReference type="RefSeq" id="WP_003954205.1">
    <property type="nucleotide sequence ID" value="NZ_CM001017.1"/>
</dbReference>
<name>Q6TMT0_STRCL</name>